<name>A0A8H5WZ74_FUSHE</name>
<comment type="caution">
    <text evidence="2">The sequence shown here is derived from an EMBL/GenBank/DDBJ whole genome shotgun (WGS) entry which is preliminary data.</text>
</comment>
<gene>
    <name evidence="2" type="ORF">FHETE_2498</name>
</gene>
<evidence type="ECO:0000313" key="3">
    <source>
        <dbReference type="Proteomes" id="UP000567885"/>
    </source>
</evidence>
<protein>
    <submittedName>
        <fullName evidence="2">Uncharacterized protein</fullName>
    </submittedName>
</protein>
<evidence type="ECO:0000256" key="1">
    <source>
        <dbReference type="SAM" id="MobiDB-lite"/>
    </source>
</evidence>
<dbReference type="Proteomes" id="UP000567885">
    <property type="component" value="Unassembled WGS sequence"/>
</dbReference>
<feature type="region of interest" description="Disordered" evidence="1">
    <location>
        <begin position="1"/>
        <end position="31"/>
    </location>
</feature>
<organism evidence="2 3">
    <name type="scientific">Fusarium heterosporum</name>
    <dbReference type="NCBI Taxonomy" id="42747"/>
    <lineage>
        <taxon>Eukaryota</taxon>
        <taxon>Fungi</taxon>
        <taxon>Dikarya</taxon>
        <taxon>Ascomycota</taxon>
        <taxon>Pezizomycotina</taxon>
        <taxon>Sordariomycetes</taxon>
        <taxon>Hypocreomycetidae</taxon>
        <taxon>Hypocreales</taxon>
        <taxon>Nectriaceae</taxon>
        <taxon>Fusarium</taxon>
        <taxon>Fusarium heterosporum species complex</taxon>
    </lineage>
</organism>
<proteinExistence type="predicted"/>
<feature type="region of interest" description="Disordered" evidence="1">
    <location>
        <begin position="74"/>
        <end position="103"/>
    </location>
</feature>
<keyword evidence="3" id="KW-1185">Reference proteome</keyword>
<reference evidence="2 3" key="1">
    <citation type="submission" date="2020-05" db="EMBL/GenBank/DDBJ databases">
        <title>Identification and distribution of gene clusters putatively required for synthesis of sphingolipid metabolism inhibitors in phylogenetically diverse species of the filamentous fungus Fusarium.</title>
        <authorList>
            <person name="Kim H.-S."/>
            <person name="Busman M."/>
            <person name="Brown D.W."/>
            <person name="Divon H."/>
            <person name="Uhlig S."/>
            <person name="Proctor R.H."/>
        </authorList>
    </citation>
    <scope>NUCLEOTIDE SEQUENCE [LARGE SCALE GENOMIC DNA]</scope>
    <source>
        <strain evidence="2 3">NRRL 20693</strain>
    </source>
</reference>
<feature type="compositionally biased region" description="Low complexity" evidence="1">
    <location>
        <begin position="80"/>
        <end position="91"/>
    </location>
</feature>
<dbReference type="AlphaFoldDB" id="A0A8H5WZ74"/>
<evidence type="ECO:0000313" key="2">
    <source>
        <dbReference type="EMBL" id="KAF5675648.1"/>
    </source>
</evidence>
<accession>A0A8H5WZ74</accession>
<sequence length="172" mass="19242">MFENEQSSVRSDDHDMVERMYSPDPDPTLAKPLLKVKNPEFLPGPTVAIVNNLEVVSDQISKLTKLVLELKPNSLRRQASDTSSKKSSQSHAESHDGINAGSSRELVKHRAKIALGKLLLSPSSHQYTEVLEDEIDTLLDSLDEERIIQIYVQVNAILETQKIWGGKKVVRT</sequence>
<dbReference type="EMBL" id="JAAGWQ010000038">
    <property type="protein sequence ID" value="KAF5675648.1"/>
    <property type="molecule type" value="Genomic_DNA"/>
</dbReference>